<dbReference type="NCBIfam" id="TIGR00762">
    <property type="entry name" value="DegV"/>
    <property type="match status" value="1"/>
</dbReference>
<dbReference type="InterPro" id="IPR050270">
    <property type="entry name" value="DegV_domain_contain"/>
</dbReference>
<reference evidence="2" key="1">
    <citation type="journal article" date="2021" name="PeerJ">
        <title>Extensive microbial diversity within the chicken gut microbiome revealed by metagenomics and culture.</title>
        <authorList>
            <person name="Gilroy R."/>
            <person name="Ravi A."/>
            <person name="Getino M."/>
            <person name="Pursley I."/>
            <person name="Horton D.L."/>
            <person name="Alikhan N.F."/>
            <person name="Baker D."/>
            <person name="Gharbi K."/>
            <person name="Hall N."/>
            <person name="Watson M."/>
            <person name="Adriaenssens E.M."/>
            <person name="Foster-Nyarko E."/>
            <person name="Jarju S."/>
            <person name="Secka A."/>
            <person name="Antonio M."/>
            <person name="Oren A."/>
            <person name="Chaudhuri R.R."/>
            <person name="La Ragione R."/>
            <person name="Hildebrand F."/>
            <person name="Pallen M.J."/>
        </authorList>
    </citation>
    <scope>NUCLEOTIDE SEQUENCE</scope>
    <source>
        <strain evidence="2">ChiBcec16_6824</strain>
    </source>
</reference>
<protein>
    <submittedName>
        <fullName evidence="2">DegV family protein</fullName>
    </submittedName>
</protein>
<comment type="caution">
    <text evidence="2">The sequence shown here is derived from an EMBL/GenBank/DDBJ whole genome shotgun (WGS) entry which is preliminary data.</text>
</comment>
<evidence type="ECO:0000256" key="1">
    <source>
        <dbReference type="ARBA" id="ARBA00023121"/>
    </source>
</evidence>
<dbReference type="EMBL" id="DXDX01000165">
    <property type="protein sequence ID" value="HIY22007.1"/>
    <property type="molecule type" value="Genomic_DNA"/>
</dbReference>
<name>A0A9D2BZ63_9FIRM</name>
<sequence>MSSQWSSGENPERIALLTDSCADLSEELRRDKPIFVLPLKIRCRDGEFSDGVDFFAADVYDRLEAGELPKTSLPDGGTVKDTFDQITAAGYQKVIAIHLSSGLSGTYNMVRLQGESRDDLEVAVFDSLSGSLGVGMMMLQVWEDIRAGISFAELKERRVPQLIANTFPFFSVDTLEYLQKGGRIGKVTALAGMVLNIKPVVGFAPDGQLSSVAKVRGRKAVQGKLLELLEGHAAGHRRYNLAVAHGGAPAEMAELREKLKERFPDYEHLWPGEMDATLSVYIGSGVLGAAIQVLD</sequence>
<dbReference type="PANTHER" id="PTHR33434">
    <property type="entry name" value="DEGV DOMAIN-CONTAINING PROTEIN DR_1986-RELATED"/>
    <property type="match status" value="1"/>
</dbReference>
<dbReference type="InterPro" id="IPR043168">
    <property type="entry name" value="DegV_C"/>
</dbReference>
<accession>A0A9D2BZ63</accession>
<gene>
    <name evidence="2" type="ORF">H9841_08930</name>
</gene>
<proteinExistence type="predicted"/>
<dbReference type="InterPro" id="IPR003797">
    <property type="entry name" value="DegV"/>
</dbReference>
<evidence type="ECO:0000313" key="2">
    <source>
        <dbReference type="EMBL" id="HIY22007.1"/>
    </source>
</evidence>
<dbReference type="Pfam" id="PF02645">
    <property type="entry name" value="DegV"/>
    <property type="match status" value="1"/>
</dbReference>
<reference evidence="2" key="2">
    <citation type="submission" date="2021-04" db="EMBL/GenBank/DDBJ databases">
        <authorList>
            <person name="Gilroy R."/>
        </authorList>
    </citation>
    <scope>NUCLEOTIDE SEQUENCE</scope>
    <source>
        <strain evidence="2">ChiBcec16_6824</strain>
    </source>
</reference>
<organism evidence="2 3">
    <name type="scientific">Candidatus Flavonifractor merdigallinarum</name>
    <dbReference type="NCBI Taxonomy" id="2838589"/>
    <lineage>
        <taxon>Bacteria</taxon>
        <taxon>Bacillati</taxon>
        <taxon>Bacillota</taxon>
        <taxon>Clostridia</taxon>
        <taxon>Eubacteriales</taxon>
        <taxon>Oscillospiraceae</taxon>
        <taxon>Flavonifractor</taxon>
    </lineage>
</organism>
<dbReference type="Gene3D" id="3.30.1180.10">
    <property type="match status" value="1"/>
</dbReference>
<dbReference type="SUPFAM" id="SSF82549">
    <property type="entry name" value="DAK1/DegV-like"/>
    <property type="match status" value="1"/>
</dbReference>
<dbReference type="PROSITE" id="PS51482">
    <property type="entry name" value="DEGV"/>
    <property type="match status" value="1"/>
</dbReference>
<evidence type="ECO:0000313" key="3">
    <source>
        <dbReference type="Proteomes" id="UP000823868"/>
    </source>
</evidence>
<dbReference type="Gene3D" id="3.40.50.10170">
    <property type="match status" value="1"/>
</dbReference>
<dbReference type="GO" id="GO:0008289">
    <property type="term" value="F:lipid binding"/>
    <property type="evidence" value="ECO:0007669"/>
    <property type="project" value="UniProtKB-KW"/>
</dbReference>
<dbReference type="PANTHER" id="PTHR33434:SF2">
    <property type="entry name" value="FATTY ACID-BINDING PROTEIN TM_1468"/>
    <property type="match status" value="1"/>
</dbReference>
<keyword evidence="1" id="KW-0446">Lipid-binding</keyword>
<dbReference type="Proteomes" id="UP000823868">
    <property type="component" value="Unassembled WGS sequence"/>
</dbReference>
<dbReference type="AlphaFoldDB" id="A0A9D2BZ63"/>